<keyword evidence="1" id="KW-0732">Signal</keyword>
<gene>
    <name evidence="3" type="ORF">KXJ69_06950</name>
</gene>
<dbReference type="PANTHER" id="PTHR33734:SF22">
    <property type="entry name" value="MEMBRANE-BOUND LYTIC MUREIN TRANSGLYCOSYLASE D"/>
    <property type="match status" value="1"/>
</dbReference>
<proteinExistence type="predicted"/>
<evidence type="ECO:0000313" key="4">
    <source>
        <dbReference type="Proteomes" id="UP001138686"/>
    </source>
</evidence>
<evidence type="ECO:0000259" key="2">
    <source>
        <dbReference type="PROSITE" id="PS51782"/>
    </source>
</evidence>
<dbReference type="Pfam" id="PF01476">
    <property type="entry name" value="LysM"/>
    <property type="match status" value="3"/>
</dbReference>
<dbReference type="SMART" id="SM00257">
    <property type="entry name" value="LysM"/>
    <property type="match status" value="4"/>
</dbReference>
<feature type="domain" description="LysM" evidence="2">
    <location>
        <begin position="86"/>
        <end position="130"/>
    </location>
</feature>
<dbReference type="CDD" id="cd00118">
    <property type="entry name" value="LysM"/>
    <property type="match status" value="3"/>
</dbReference>
<dbReference type="PROSITE" id="PS51782">
    <property type="entry name" value="LYSM"/>
    <property type="match status" value="3"/>
</dbReference>
<feature type="signal peptide" evidence="1">
    <location>
        <begin position="1"/>
        <end position="20"/>
    </location>
</feature>
<organism evidence="3 4">
    <name type="scientific">Halomarinibacterium sedimenti</name>
    <dbReference type="NCBI Taxonomy" id="2857106"/>
    <lineage>
        <taxon>Bacteria</taxon>
        <taxon>Pseudomonadati</taxon>
        <taxon>Bacteroidota</taxon>
        <taxon>Flavobacteriia</taxon>
        <taxon>Flavobacteriales</taxon>
        <taxon>Flavobacteriaceae</taxon>
        <taxon>Halomarinibacterium</taxon>
    </lineage>
</organism>
<feature type="domain" description="LysM" evidence="2">
    <location>
        <begin position="156"/>
        <end position="199"/>
    </location>
</feature>
<evidence type="ECO:0000313" key="3">
    <source>
        <dbReference type="EMBL" id="MBW2937840.1"/>
    </source>
</evidence>
<comment type="caution">
    <text evidence="3">The sequence shown here is derived from an EMBL/GenBank/DDBJ whole genome shotgun (WGS) entry which is preliminary data.</text>
</comment>
<evidence type="ECO:0000256" key="1">
    <source>
        <dbReference type="SAM" id="SignalP"/>
    </source>
</evidence>
<sequence>MKYLIIIFSFLLLHSCISYAEIPSQETYKTHKVEKGETVYSIAKKYGVSEEAIYRLNPDAKNGITSSSVLIIPAASGNELKVTGFKTHRTKRKETLFSISQKYGVTIDDIKKYNKFLYSEGLRKGDKLEIPQFEKVVISETTTEVTTEIETIKDTQIHEVQPKETFYGIARMYGISVVELKALNPELKEGLPIGTKLNVPKTSVTESATIEESKFDFYEVQPKEGFYRLKVKLGLTEEEIVALNPYAKDGLKEGMILKIPREASEAISINANKINLENTIVNTWKKNVVVFLPFQLPEVVSDSIDSQKDILKKNRTLRIALDFYSGVLMATDFAKDKGISIDLKVYDSEGSKTTLNSILSQNDFSEVDAVIGPLLSKSVEFVAQELKGDNVPVFSPLSNRSIKLTSNLFQTLPDEELLTQQMIQFLKDNHEGKKVILIADSDSKTKQRVLAAIPSATTLSPREKGFLYVTDIQGKLDKTLENWVILESNNPVLISNVVGILNGMNSNGNVRLFTTNKNDNFEYDDVSNMHLANLNFTFPSVSKSYDFEEKDAFIVSYENKYGVLPNRYAVRGFDLTYDVLLRLAAADTIYDAVNSESETEYVENKFRYDKKLFSGYTNQAFYILKYGEGLKIEVVK</sequence>
<name>A0A9X1FNI1_9FLAO</name>
<reference evidence="3" key="1">
    <citation type="submission" date="2021-07" db="EMBL/GenBank/DDBJ databases">
        <title>Aureisphaera sp. CAU 1614 isolated from sea sediment.</title>
        <authorList>
            <person name="Kim W."/>
        </authorList>
    </citation>
    <scope>NUCLEOTIDE SEQUENCE</scope>
    <source>
        <strain evidence="3">CAU 1614</strain>
    </source>
</reference>
<keyword evidence="4" id="KW-1185">Reference proteome</keyword>
<dbReference type="RefSeq" id="WP_219052268.1">
    <property type="nucleotide sequence ID" value="NZ_JAHWDP010000002.1"/>
</dbReference>
<feature type="chain" id="PRO_5040772885" evidence="1">
    <location>
        <begin position="21"/>
        <end position="636"/>
    </location>
</feature>
<protein>
    <submittedName>
        <fullName evidence="3">LysM peptidoglycan-binding domain-containing protein</fullName>
    </submittedName>
</protein>
<accession>A0A9X1FNI1</accession>
<dbReference type="EMBL" id="JAHWDP010000002">
    <property type="protein sequence ID" value="MBW2937840.1"/>
    <property type="molecule type" value="Genomic_DNA"/>
</dbReference>
<dbReference type="InterPro" id="IPR018392">
    <property type="entry name" value="LysM"/>
</dbReference>
<dbReference type="PANTHER" id="PTHR33734">
    <property type="entry name" value="LYSM DOMAIN-CONTAINING GPI-ANCHORED PROTEIN 2"/>
    <property type="match status" value="1"/>
</dbReference>
<dbReference type="AlphaFoldDB" id="A0A9X1FNI1"/>
<dbReference type="Proteomes" id="UP001138686">
    <property type="component" value="Unassembled WGS sequence"/>
</dbReference>
<feature type="domain" description="LysM" evidence="2">
    <location>
        <begin position="29"/>
        <end position="72"/>
    </location>
</feature>